<evidence type="ECO:0000313" key="10">
    <source>
        <dbReference type="Proteomes" id="UP000215861"/>
    </source>
</evidence>
<dbReference type="SUPFAM" id="SSF56954">
    <property type="entry name" value="Outer membrane efflux proteins (OEP)"/>
    <property type="match status" value="1"/>
</dbReference>
<dbReference type="Pfam" id="PF02321">
    <property type="entry name" value="OEP"/>
    <property type="match status" value="2"/>
</dbReference>
<dbReference type="InterPro" id="IPR010130">
    <property type="entry name" value="T1SS_OMP_TolC"/>
</dbReference>
<dbReference type="InterPro" id="IPR003423">
    <property type="entry name" value="OMP_efflux"/>
</dbReference>
<keyword evidence="7" id="KW-0998">Cell outer membrane</keyword>
<keyword evidence="3" id="KW-0813">Transport</keyword>
<dbReference type="Proteomes" id="UP000215861">
    <property type="component" value="Unassembled WGS sequence"/>
</dbReference>
<keyword evidence="5" id="KW-0812">Transmembrane</keyword>
<evidence type="ECO:0000256" key="6">
    <source>
        <dbReference type="ARBA" id="ARBA00023136"/>
    </source>
</evidence>
<dbReference type="GO" id="GO:0015288">
    <property type="term" value="F:porin activity"/>
    <property type="evidence" value="ECO:0007669"/>
    <property type="project" value="TreeGrafter"/>
</dbReference>
<keyword evidence="6" id="KW-0472">Membrane</keyword>
<dbReference type="AlphaFoldDB" id="A0A267A9K9"/>
<keyword evidence="8" id="KW-0732">Signal</keyword>
<dbReference type="Gene3D" id="1.20.1600.10">
    <property type="entry name" value="Outer membrane efflux proteins (OEP)"/>
    <property type="match status" value="1"/>
</dbReference>
<evidence type="ECO:0000256" key="2">
    <source>
        <dbReference type="ARBA" id="ARBA00007613"/>
    </source>
</evidence>
<evidence type="ECO:0000256" key="1">
    <source>
        <dbReference type="ARBA" id="ARBA00004442"/>
    </source>
</evidence>
<comment type="similarity">
    <text evidence="2">Belongs to the outer membrane factor (OMF) (TC 1.B.17) family.</text>
</comment>
<dbReference type="EMBL" id="NQKQ01000018">
    <property type="protein sequence ID" value="PAA08981.1"/>
    <property type="molecule type" value="Genomic_DNA"/>
</dbReference>
<dbReference type="OrthoDB" id="9813458at2"/>
<comment type="caution">
    <text evidence="9">The sequence shown here is derived from an EMBL/GenBank/DDBJ whole genome shotgun (WGS) entry which is preliminary data.</text>
</comment>
<accession>A0A267A9K9</accession>
<evidence type="ECO:0000256" key="8">
    <source>
        <dbReference type="SAM" id="SignalP"/>
    </source>
</evidence>
<dbReference type="GO" id="GO:0015562">
    <property type="term" value="F:efflux transmembrane transporter activity"/>
    <property type="evidence" value="ECO:0007669"/>
    <property type="project" value="InterPro"/>
</dbReference>
<feature type="chain" id="PRO_5012740764" evidence="8">
    <location>
        <begin position="24"/>
        <end position="471"/>
    </location>
</feature>
<evidence type="ECO:0000256" key="5">
    <source>
        <dbReference type="ARBA" id="ARBA00022692"/>
    </source>
</evidence>
<evidence type="ECO:0000256" key="3">
    <source>
        <dbReference type="ARBA" id="ARBA00022448"/>
    </source>
</evidence>
<dbReference type="PANTHER" id="PTHR30026">
    <property type="entry name" value="OUTER MEMBRANE PROTEIN TOLC"/>
    <property type="match status" value="1"/>
</dbReference>
<evidence type="ECO:0000256" key="4">
    <source>
        <dbReference type="ARBA" id="ARBA00022452"/>
    </source>
</evidence>
<name>A0A267A9K9_PSEFR</name>
<keyword evidence="4" id="KW-1134">Transmembrane beta strand</keyword>
<reference evidence="9 10" key="1">
    <citation type="submission" date="2017-08" db="EMBL/GenBank/DDBJ databases">
        <title>Genomic and metabolic characterisation of spoilage-associated Pseudomonas species.</title>
        <authorList>
            <person name="Stanborough T."/>
            <person name="Fegan N."/>
            <person name="Powell S.M."/>
            <person name="Singh T."/>
            <person name="Tamplin M.L."/>
            <person name="Chandry P.S."/>
        </authorList>
    </citation>
    <scope>NUCLEOTIDE SEQUENCE [LARGE SCALE GENOMIC DNA]</scope>
    <source>
        <strain evidence="9 10">F1801</strain>
    </source>
</reference>
<dbReference type="GO" id="GO:0009279">
    <property type="term" value="C:cell outer membrane"/>
    <property type="evidence" value="ECO:0007669"/>
    <property type="project" value="UniProtKB-SubCell"/>
</dbReference>
<sequence>MFLVKYLFGLCLVIMMVAGTVSAEQNNKRADLITVYQQAIVNDAKLSAARHEYMALRETVPQARAGLLPALSIGGSLESVRLAMEEPEFSRARSQSVFHADINQPLFRLDRWLQLDAAQASTARAELELRAKEQGMILGAAQAYLDTLRALDSLAASRAEEAALKRQQEQAQGRLVHGASSITDVLDARAAYDTANANRKLAERKVDDAFEALVRLTNHEYSSIEGIDHHLPVQAPTPNNAKFWVGKALQQNLSLLASNFAVVAAERTNQQQKAGFAPTLDMVASYRKGDNDGFGYSNPAGVGAPEYRGDVSRNSIGLQLNIPLYSGGMTRSKVRESTERLAQSEDQRDDRRREVVQNTRNFHRAINSDVEQVAARRQSILSSQSSLLATVRGRELGSRSLMDVLNAERQLYGAVREYNNARYDYVFNTLSLKQVAGVLNAADLTSLTMFMNKGYDPDRDFLPPRLAVLSW</sequence>
<organism evidence="9 10">
    <name type="scientific">Pseudomonas fragi</name>
    <dbReference type="NCBI Taxonomy" id="296"/>
    <lineage>
        <taxon>Bacteria</taxon>
        <taxon>Pseudomonadati</taxon>
        <taxon>Pseudomonadota</taxon>
        <taxon>Gammaproteobacteria</taxon>
        <taxon>Pseudomonadales</taxon>
        <taxon>Pseudomonadaceae</taxon>
        <taxon>Pseudomonas</taxon>
    </lineage>
</organism>
<proteinExistence type="inferred from homology"/>
<dbReference type="NCBIfam" id="TIGR01844">
    <property type="entry name" value="type_I_sec_TolC"/>
    <property type="match status" value="1"/>
</dbReference>
<dbReference type="PANTHER" id="PTHR30026:SF20">
    <property type="entry name" value="OUTER MEMBRANE PROTEIN TOLC"/>
    <property type="match status" value="1"/>
</dbReference>
<protein>
    <submittedName>
        <fullName evidence="9">Channel protein TolC</fullName>
    </submittedName>
</protein>
<comment type="subcellular location">
    <subcellularLocation>
        <location evidence="1">Cell outer membrane</location>
    </subcellularLocation>
</comment>
<feature type="signal peptide" evidence="8">
    <location>
        <begin position="1"/>
        <end position="23"/>
    </location>
</feature>
<evidence type="ECO:0000256" key="7">
    <source>
        <dbReference type="ARBA" id="ARBA00023237"/>
    </source>
</evidence>
<evidence type="ECO:0000313" key="9">
    <source>
        <dbReference type="EMBL" id="PAA08981.1"/>
    </source>
</evidence>
<dbReference type="InterPro" id="IPR051906">
    <property type="entry name" value="TolC-like"/>
</dbReference>
<dbReference type="GO" id="GO:1990281">
    <property type="term" value="C:efflux pump complex"/>
    <property type="evidence" value="ECO:0007669"/>
    <property type="project" value="TreeGrafter"/>
</dbReference>
<gene>
    <name evidence="9" type="ORF">CJU81_15890</name>
</gene>